<dbReference type="RefSeq" id="WP_040748471.1">
    <property type="nucleotide sequence ID" value="NZ_JACHIT010000002.1"/>
</dbReference>
<dbReference type="SMART" id="SM00422">
    <property type="entry name" value="HTH_MERR"/>
    <property type="match status" value="1"/>
</dbReference>
<accession>A0A7W9ULN5</accession>
<sequence length="308" mass="33103">MTSDTARSGLIGIGDLSKRTGVPVRTIRFYCDNGILDAARSSGGHRMFERGPAVERLLLVRRLRALGLGLTAIAAVLTGEQPIEQAVAAERAAVDAELGALAWRRASLAAVEHADPAERAARLELLAAVQDGTAARDTLVAFWRRILTPVPAETFDDFVDMIVPAPLADPSPELVVGFAELVALAADRQFTGIVAQQLWRADRELIRDRVGLLAGVAEACGMAEPLIAADQPPRPGRALDRFVYAHAAARGVRDTPGFRARLRHGGHDHDRRLYRYWHLTGELTGASTTAGAAQRWLFDALATEGAGV</sequence>
<feature type="domain" description="HTH merR-type" evidence="2">
    <location>
        <begin position="10"/>
        <end position="79"/>
    </location>
</feature>
<dbReference type="GO" id="GO:0003700">
    <property type="term" value="F:DNA-binding transcription factor activity"/>
    <property type="evidence" value="ECO:0007669"/>
    <property type="project" value="InterPro"/>
</dbReference>
<dbReference type="PANTHER" id="PTHR30204">
    <property type="entry name" value="REDOX-CYCLING DRUG-SENSING TRANSCRIPTIONAL ACTIVATOR SOXR"/>
    <property type="match status" value="1"/>
</dbReference>
<proteinExistence type="predicted"/>
<reference evidence="3 4" key="1">
    <citation type="submission" date="2020-08" db="EMBL/GenBank/DDBJ databases">
        <title>Sequencing the genomes of 1000 actinobacteria strains.</title>
        <authorList>
            <person name="Klenk H.-P."/>
        </authorList>
    </citation>
    <scope>NUCLEOTIDE SEQUENCE [LARGE SCALE GENOMIC DNA]</scope>
    <source>
        <strain evidence="3 4">DSM 43582</strain>
    </source>
</reference>
<dbReference type="AlphaFoldDB" id="A0A7W9ULN5"/>
<dbReference type="EMBL" id="JACHIT010000002">
    <property type="protein sequence ID" value="MBB5916905.1"/>
    <property type="molecule type" value="Genomic_DNA"/>
</dbReference>
<keyword evidence="1 3" id="KW-0238">DNA-binding</keyword>
<organism evidence="3 4">
    <name type="scientific">Nocardia transvalensis</name>
    <dbReference type="NCBI Taxonomy" id="37333"/>
    <lineage>
        <taxon>Bacteria</taxon>
        <taxon>Bacillati</taxon>
        <taxon>Actinomycetota</taxon>
        <taxon>Actinomycetes</taxon>
        <taxon>Mycobacteriales</taxon>
        <taxon>Nocardiaceae</taxon>
        <taxon>Nocardia</taxon>
    </lineage>
</organism>
<keyword evidence="4" id="KW-1185">Reference proteome</keyword>
<dbReference type="InterPro" id="IPR047057">
    <property type="entry name" value="MerR_fam"/>
</dbReference>
<dbReference type="Pfam" id="PF13411">
    <property type="entry name" value="MerR_1"/>
    <property type="match status" value="1"/>
</dbReference>
<evidence type="ECO:0000313" key="3">
    <source>
        <dbReference type="EMBL" id="MBB5916905.1"/>
    </source>
</evidence>
<dbReference type="PROSITE" id="PS50937">
    <property type="entry name" value="HTH_MERR_2"/>
    <property type="match status" value="1"/>
</dbReference>
<evidence type="ECO:0000256" key="1">
    <source>
        <dbReference type="ARBA" id="ARBA00023125"/>
    </source>
</evidence>
<dbReference type="PANTHER" id="PTHR30204:SF93">
    <property type="entry name" value="HTH MERR-TYPE DOMAIN-CONTAINING PROTEIN"/>
    <property type="match status" value="1"/>
</dbReference>
<gene>
    <name evidence="3" type="ORF">BJY24_005817</name>
</gene>
<dbReference type="CDD" id="cd04761">
    <property type="entry name" value="HTH_MerR-SF"/>
    <property type="match status" value="1"/>
</dbReference>
<dbReference type="SUPFAM" id="SSF46955">
    <property type="entry name" value="Putative DNA-binding domain"/>
    <property type="match status" value="1"/>
</dbReference>
<name>A0A7W9ULN5_9NOCA</name>
<dbReference type="GO" id="GO:0003677">
    <property type="term" value="F:DNA binding"/>
    <property type="evidence" value="ECO:0007669"/>
    <property type="project" value="UniProtKB-KW"/>
</dbReference>
<evidence type="ECO:0000259" key="2">
    <source>
        <dbReference type="PROSITE" id="PS50937"/>
    </source>
</evidence>
<dbReference type="Proteomes" id="UP000540412">
    <property type="component" value="Unassembled WGS sequence"/>
</dbReference>
<evidence type="ECO:0000313" key="4">
    <source>
        <dbReference type="Proteomes" id="UP000540412"/>
    </source>
</evidence>
<dbReference type="InterPro" id="IPR009061">
    <property type="entry name" value="DNA-bd_dom_put_sf"/>
</dbReference>
<dbReference type="InterPro" id="IPR000551">
    <property type="entry name" value="MerR-type_HTH_dom"/>
</dbReference>
<dbReference type="Gene3D" id="1.10.1660.10">
    <property type="match status" value="1"/>
</dbReference>
<protein>
    <submittedName>
        <fullName evidence="3">DNA-binding transcriptional MerR regulator</fullName>
    </submittedName>
</protein>
<comment type="caution">
    <text evidence="3">The sequence shown here is derived from an EMBL/GenBank/DDBJ whole genome shotgun (WGS) entry which is preliminary data.</text>
</comment>